<dbReference type="InterPro" id="IPR052203">
    <property type="entry name" value="GHMP_Kinase-Related"/>
</dbReference>
<evidence type="ECO:0000256" key="4">
    <source>
        <dbReference type="ARBA" id="ARBA00022840"/>
    </source>
</evidence>
<dbReference type="InterPro" id="IPR006204">
    <property type="entry name" value="GHMP_kinase_N_dom"/>
</dbReference>
<keyword evidence="1" id="KW-0808">Transferase</keyword>
<dbReference type="InterPro" id="IPR013750">
    <property type="entry name" value="GHMP_kinase_C_dom"/>
</dbReference>
<dbReference type="GO" id="GO:0042352">
    <property type="term" value="P:GDP-L-fucose salvage"/>
    <property type="evidence" value="ECO:0007669"/>
    <property type="project" value="TreeGrafter"/>
</dbReference>
<sequence>MKKLLSLPPNVVESFHDITGLSRAEFFCTSDPVNQKLGSGGGTIWLLQDAFTADGSTNDFSKWLSQEQRILLHAGGQSRRLAAYAPSGKVLTPVPVFRWARGQRVDQTLLDMQLPLYETIMKKAPKSLNTLIASGDVFLRATQPLQTIPEADVVCYGLWATPEQISHHGVFMMNRENPTALDFMLQKPSTEKQAELMQTHFALMDIGVWLLSDKAVDALRKKCVGNDLNINAYDLYSEFGCALGAHPSQPDADLENLSVAILPLPGGEFYHFGTAPELLTSTISLQNLVKDQRFIIQKGVKRQTSVFTQNCLLENRPTKENEYIWIENSRLSASWELSRHNIVTGVPQNNWQVSLKEGECIDVVPVGEKAYALRVYGYNDPSRGALDKDDTIYLGQSFKEWAAARHLPRRDFGAQDDIQAARLFPVSESLEELEQLLHFILTGEGDSKLFLRSPRLSADELSVRANLYRLFEQRREIQLQNCQTMACNWRRSVFYQVNLKDMAQKYADAQLPLPSLLSTEDPLMVRMHDAMFRSETLRHLGQKEGAELFSNQAFGLLREGLTGEALRCKVMPCRTTCDDQIVWGRSSARIDLAGGWTDTPPYSLMEGGNVVNIAIEMNGQQPLQVYVKPCKEPVIICRSIDLGAMERIETYDELRQYNKVGSPFSIPKAALTLCGFLPGFGTEEYPTLRQQLEAFGCGIELTLLSAIPAGSGLGTSSILAATVLGTLSDFCGLNWDKNEIGNRTLILEQLLTTGGGWQDQYGGILGGVKLLQTQAGFLQNAVARYLPATIFTAPENKACHLLYYTGVTRTAKNILTEIVRGMFLNDTHSLSLLSEMKQHALSLSESLQMGDIERYGLLVRKTWEQNKALDAGTNPTIIEELCKRIDDYSLGYKLPGAGGGGFMYIVAKDPTAALRIREELSQHPLAPNARFIEMSISERGLQISRS</sequence>
<name>A0A7W5YDW2_9BACT</name>
<keyword evidence="2" id="KW-0547">Nucleotide-binding</keyword>
<evidence type="ECO:0000256" key="1">
    <source>
        <dbReference type="ARBA" id="ARBA00022679"/>
    </source>
</evidence>
<keyword evidence="4" id="KW-0067">ATP-binding</keyword>
<dbReference type="PRINTS" id="PR00959">
    <property type="entry name" value="MEVGALKINASE"/>
</dbReference>
<dbReference type="GO" id="GO:0005524">
    <property type="term" value="F:ATP binding"/>
    <property type="evidence" value="ECO:0007669"/>
    <property type="project" value="UniProtKB-KW"/>
</dbReference>
<feature type="domain" description="GHMP kinase C-terminal" evidence="8">
    <location>
        <begin position="847"/>
        <end position="923"/>
    </location>
</feature>
<dbReference type="Gene3D" id="3.30.230.120">
    <property type="match status" value="1"/>
</dbReference>
<dbReference type="InterPro" id="IPR012887">
    <property type="entry name" value="GDP_fucose_pyrophosphorylase"/>
</dbReference>
<evidence type="ECO:0000259" key="7">
    <source>
        <dbReference type="Pfam" id="PF07959"/>
    </source>
</evidence>
<dbReference type="Pfam" id="PF07959">
    <property type="entry name" value="Fucose_pyrophosphorylase"/>
    <property type="match status" value="1"/>
</dbReference>
<dbReference type="PANTHER" id="PTHR32463:SF0">
    <property type="entry name" value="L-FUCOSE KINASE"/>
    <property type="match status" value="1"/>
</dbReference>
<proteinExistence type="inferred from homology"/>
<evidence type="ECO:0000313" key="9">
    <source>
        <dbReference type="EMBL" id="MBB3702654.1"/>
    </source>
</evidence>
<dbReference type="Proteomes" id="UP000541425">
    <property type="component" value="Unassembled WGS sequence"/>
</dbReference>
<feature type="domain" description="GHMP kinase N-terminal" evidence="6">
    <location>
        <begin position="692"/>
        <end position="767"/>
    </location>
</feature>
<dbReference type="AlphaFoldDB" id="A0A7W5YDW2"/>
<organism evidence="9 10">
    <name type="scientific">Alloprevotella rava</name>
    <dbReference type="NCBI Taxonomy" id="671218"/>
    <lineage>
        <taxon>Bacteria</taxon>
        <taxon>Pseudomonadati</taxon>
        <taxon>Bacteroidota</taxon>
        <taxon>Bacteroidia</taxon>
        <taxon>Bacteroidales</taxon>
        <taxon>Prevotellaceae</taxon>
        <taxon>Alloprevotella</taxon>
    </lineage>
</organism>
<evidence type="ECO:0000259" key="6">
    <source>
        <dbReference type="Pfam" id="PF00288"/>
    </source>
</evidence>
<dbReference type="Pfam" id="PF00288">
    <property type="entry name" value="GHMP_kinases_N"/>
    <property type="match status" value="1"/>
</dbReference>
<evidence type="ECO:0000259" key="8">
    <source>
        <dbReference type="Pfam" id="PF08544"/>
    </source>
</evidence>
<evidence type="ECO:0000256" key="2">
    <source>
        <dbReference type="ARBA" id="ARBA00022741"/>
    </source>
</evidence>
<protein>
    <submittedName>
        <fullName evidence="9">Galactokinase/mevalonate kinase-like predicted kinase</fullName>
    </submittedName>
</protein>
<dbReference type="SUPFAM" id="SSF54211">
    <property type="entry name" value="Ribosomal protein S5 domain 2-like"/>
    <property type="match status" value="1"/>
</dbReference>
<feature type="domain" description="GDP-fucose pyrophosphorylase" evidence="7">
    <location>
        <begin position="68"/>
        <end position="428"/>
    </location>
</feature>
<evidence type="ECO:0000313" key="10">
    <source>
        <dbReference type="Proteomes" id="UP000541425"/>
    </source>
</evidence>
<accession>A0A7W5YDW2</accession>
<dbReference type="EMBL" id="JACICA010000004">
    <property type="protein sequence ID" value="MBB3702654.1"/>
    <property type="molecule type" value="Genomic_DNA"/>
</dbReference>
<dbReference type="SUPFAM" id="SSF55060">
    <property type="entry name" value="GHMP Kinase, C-terminal domain"/>
    <property type="match status" value="1"/>
</dbReference>
<gene>
    <name evidence="9" type="ORF">FHS60_001117</name>
</gene>
<evidence type="ECO:0000256" key="3">
    <source>
        <dbReference type="ARBA" id="ARBA00022777"/>
    </source>
</evidence>
<dbReference type="RefSeq" id="WP_183695976.1">
    <property type="nucleotide sequence ID" value="NZ_JACICA010000004.1"/>
</dbReference>
<reference evidence="9 10" key="1">
    <citation type="submission" date="2020-08" db="EMBL/GenBank/DDBJ databases">
        <title>Genomic Encyclopedia of Type Strains, Phase IV (KMG-IV): sequencing the most valuable type-strain genomes for metagenomic binning, comparative biology and taxonomic classification.</title>
        <authorList>
            <person name="Goeker M."/>
        </authorList>
    </citation>
    <scope>NUCLEOTIDE SEQUENCE [LARGE SCALE GENOMIC DNA]</scope>
    <source>
        <strain evidence="9 10">DSM 22548</strain>
    </source>
</reference>
<keyword evidence="3 9" id="KW-0418">Kinase</keyword>
<dbReference type="InterPro" id="IPR036554">
    <property type="entry name" value="GHMP_kinase_C_sf"/>
</dbReference>
<dbReference type="InterPro" id="IPR020568">
    <property type="entry name" value="Ribosomal_Su5_D2-typ_SF"/>
</dbReference>
<comment type="caution">
    <text evidence="9">The sequence shown here is derived from an EMBL/GenBank/DDBJ whole genome shotgun (WGS) entry which is preliminary data.</text>
</comment>
<comment type="similarity">
    <text evidence="5">Belongs to the GHMP kinase family.</text>
</comment>
<dbReference type="NCBIfam" id="NF009948">
    <property type="entry name" value="PRK13412.1"/>
    <property type="match status" value="1"/>
</dbReference>
<dbReference type="GO" id="GO:0050201">
    <property type="term" value="F:fucokinase activity"/>
    <property type="evidence" value="ECO:0007669"/>
    <property type="project" value="TreeGrafter"/>
</dbReference>
<evidence type="ECO:0000256" key="5">
    <source>
        <dbReference type="ARBA" id="ARBA00038121"/>
    </source>
</evidence>
<dbReference type="Pfam" id="PF08544">
    <property type="entry name" value="GHMP_kinases_C"/>
    <property type="match status" value="1"/>
</dbReference>
<dbReference type="PANTHER" id="PTHR32463">
    <property type="entry name" value="L-FUCOSE KINASE"/>
    <property type="match status" value="1"/>
</dbReference>